<name>A0A977KXI2_9CYAN</name>
<accession>A0A977KXI2</accession>
<dbReference type="AlphaFoldDB" id="A0A977KXI2"/>
<organism evidence="1">
    <name type="scientific">Woronichinia naegeliana WA131</name>
    <dbReference type="NCBI Taxonomy" id="2824559"/>
    <lineage>
        <taxon>Bacteria</taxon>
        <taxon>Bacillati</taxon>
        <taxon>Cyanobacteriota</taxon>
        <taxon>Cyanophyceae</taxon>
        <taxon>Synechococcales</taxon>
        <taxon>Coelosphaeriaceae</taxon>
        <taxon>Woronichinia</taxon>
    </lineage>
</organism>
<dbReference type="Proteomes" id="UP001065613">
    <property type="component" value="Chromosome"/>
</dbReference>
<protein>
    <submittedName>
        <fullName evidence="1">Uncharacterized protein</fullName>
    </submittedName>
</protein>
<gene>
    <name evidence="1" type="ORF">KA717_01860</name>
</gene>
<reference evidence="1" key="1">
    <citation type="submission" date="2021-04" db="EMBL/GenBank/DDBJ databases">
        <title>Genome sequence of Woronichinia naegeliana from Washington state freshwater lake bloom.</title>
        <authorList>
            <person name="Dreher T.W."/>
        </authorList>
    </citation>
    <scope>NUCLEOTIDE SEQUENCE</scope>
    <source>
        <strain evidence="1">WA131</strain>
    </source>
</reference>
<dbReference type="KEGG" id="wna:KA717_01860"/>
<dbReference type="EMBL" id="CP073041">
    <property type="protein sequence ID" value="UXE61728.1"/>
    <property type="molecule type" value="Genomic_DNA"/>
</dbReference>
<proteinExistence type="predicted"/>
<sequence length="93" mass="10779">MTKLIQETFEQILQLSEEQQDTLATYIQKHLIELLEKSEKEKRIVEHNDTLNENINPLPKRRIPPVSIAGKGKTLGDLVSPIVNTEDWECLRE</sequence>
<evidence type="ECO:0000313" key="1">
    <source>
        <dbReference type="EMBL" id="UXE61728.1"/>
    </source>
</evidence>